<evidence type="ECO:0000256" key="1">
    <source>
        <dbReference type="ARBA" id="ARBA00022679"/>
    </source>
</evidence>
<evidence type="ECO:0000313" key="5">
    <source>
        <dbReference type="Proteomes" id="UP000027192"/>
    </source>
</evidence>
<dbReference type="Pfam" id="PF00583">
    <property type="entry name" value="Acetyltransf_1"/>
    <property type="match status" value="1"/>
</dbReference>
<feature type="domain" description="N-acetyltransferase" evidence="3">
    <location>
        <begin position="10"/>
        <end position="154"/>
    </location>
</feature>
<evidence type="ECO:0000313" key="4">
    <source>
        <dbReference type="EMBL" id="KDM93472.1"/>
    </source>
</evidence>
<keyword evidence="5" id="KW-1185">Reference proteome</keyword>
<evidence type="ECO:0000256" key="2">
    <source>
        <dbReference type="ARBA" id="ARBA00023315"/>
    </source>
</evidence>
<dbReference type="Proteomes" id="UP000027192">
    <property type="component" value="Unassembled WGS sequence"/>
</dbReference>
<dbReference type="InterPro" id="IPR016181">
    <property type="entry name" value="Acyl_CoA_acyltransferase"/>
</dbReference>
<protein>
    <submittedName>
        <fullName evidence="4">GNAT family acetyltransferase</fullName>
    </submittedName>
</protein>
<keyword evidence="1 4" id="KW-0808">Transferase</keyword>
<dbReference type="PROSITE" id="PS51186">
    <property type="entry name" value="GNAT"/>
    <property type="match status" value="1"/>
</dbReference>
<dbReference type="PANTHER" id="PTHR43420">
    <property type="entry name" value="ACETYLTRANSFERASE"/>
    <property type="match status" value="1"/>
</dbReference>
<dbReference type="InterPro" id="IPR050680">
    <property type="entry name" value="YpeA/RimI_acetyltransf"/>
</dbReference>
<comment type="caution">
    <text evidence="4">The sequence shown here is derived from an EMBL/GenBank/DDBJ whole genome shotgun (WGS) entry which is preliminary data.</text>
</comment>
<organism evidence="4 5">
    <name type="scientific">Photobacterium galatheae</name>
    <dbReference type="NCBI Taxonomy" id="1654360"/>
    <lineage>
        <taxon>Bacteria</taxon>
        <taxon>Pseudomonadati</taxon>
        <taxon>Pseudomonadota</taxon>
        <taxon>Gammaproteobacteria</taxon>
        <taxon>Vibrionales</taxon>
        <taxon>Vibrionaceae</taxon>
        <taxon>Photobacterium</taxon>
    </lineage>
</organism>
<dbReference type="GO" id="GO:0016747">
    <property type="term" value="F:acyltransferase activity, transferring groups other than amino-acyl groups"/>
    <property type="evidence" value="ECO:0007669"/>
    <property type="project" value="InterPro"/>
</dbReference>
<evidence type="ECO:0000259" key="3">
    <source>
        <dbReference type="PROSITE" id="PS51186"/>
    </source>
</evidence>
<dbReference type="EMBL" id="JMIB01000002">
    <property type="protein sequence ID" value="KDM93472.1"/>
    <property type="molecule type" value="Genomic_DNA"/>
</dbReference>
<dbReference type="InterPro" id="IPR000182">
    <property type="entry name" value="GNAT_dom"/>
</dbReference>
<dbReference type="RefSeq" id="WP_036747811.1">
    <property type="nucleotide sequence ID" value="NZ_JAGSGC010000001.1"/>
</dbReference>
<name>A0A066S0J3_9GAMM</name>
<proteinExistence type="predicted"/>
<dbReference type="SUPFAM" id="SSF55729">
    <property type="entry name" value="Acyl-CoA N-acyltransferases (Nat)"/>
    <property type="match status" value="1"/>
</dbReference>
<accession>A0A066S0J3</accession>
<sequence length="154" mass="17673">MDLNTTVVYVENENMSHRSQFEVLFHEYASQLSAEIKNTIVSQLFTLPYFHGFMCFVDNKPAGFAVCFESFSSYRAKKVLNIHDFMVSEDSRGQGVGKVLLQGIEQYCCDNDYVKMTLEVDDANVAAKKLYSSCGYEDYQVALKGQLHWQKYLL</sequence>
<gene>
    <name evidence="4" type="ORF">EA58_00985</name>
</gene>
<dbReference type="CDD" id="cd04301">
    <property type="entry name" value="NAT_SF"/>
    <property type="match status" value="1"/>
</dbReference>
<dbReference type="OrthoDB" id="9799601at2"/>
<reference evidence="4 5" key="1">
    <citation type="submission" date="2014-04" db="EMBL/GenBank/DDBJ databases">
        <title>Draft genome sequence of Photobacterium halotolerans S2753: a solonamide, ngercheumicin and holomycin producer.</title>
        <authorList>
            <person name="Machado H.R."/>
            <person name="Gram L."/>
        </authorList>
    </citation>
    <scope>NUCLEOTIDE SEQUENCE [LARGE SCALE GENOMIC DNA]</scope>
    <source>
        <strain evidence="4 5">S2753</strain>
    </source>
</reference>
<keyword evidence="2" id="KW-0012">Acyltransferase</keyword>
<dbReference type="AlphaFoldDB" id="A0A066S0J3"/>
<dbReference type="Gene3D" id="3.40.630.30">
    <property type="match status" value="1"/>
</dbReference>
<dbReference type="STRING" id="1654360.EA58_00985"/>